<organism evidence="1 2">
    <name type="scientific">Cichorium intybus</name>
    <name type="common">Chicory</name>
    <dbReference type="NCBI Taxonomy" id="13427"/>
    <lineage>
        <taxon>Eukaryota</taxon>
        <taxon>Viridiplantae</taxon>
        <taxon>Streptophyta</taxon>
        <taxon>Embryophyta</taxon>
        <taxon>Tracheophyta</taxon>
        <taxon>Spermatophyta</taxon>
        <taxon>Magnoliopsida</taxon>
        <taxon>eudicotyledons</taxon>
        <taxon>Gunneridae</taxon>
        <taxon>Pentapetalae</taxon>
        <taxon>asterids</taxon>
        <taxon>campanulids</taxon>
        <taxon>Asterales</taxon>
        <taxon>Asteraceae</taxon>
        <taxon>Cichorioideae</taxon>
        <taxon>Cichorieae</taxon>
        <taxon>Cichoriinae</taxon>
        <taxon>Cichorium</taxon>
    </lineage>
</organism>
<dbReference type="Proteomes" id="UP001055811">
    <property type="component" value="Linkage Group LG03"/>
</dbReference>
<keyword evidence="2" id="KW-1185">Reference proteome</keyword>
<name>A0ACB9FCB4_CICIN</name>
<sequence>MLNLVYFNIIFYSHSLEPTSHGHIDDYCRFTNSTPWVSSKTSCKFIAIDGRARLQTSLLLGYFGNIIFITTPIAVAGELMLARLSEIGLSARLILPGMSSVKFTTV</sequence>
<evidence type="ECO:0000313" key="2">
    <source>
        <dbReference type="Proteomes" id="UP001055811"/>
    </source>
</evidence>
<proteinExistence type="predicted"/>
<comment type="caution">
    <text evidence="1">The sequence shown here is derived from an EMBL/GenBank/DDBJ whole genome shotgun (WGS) entry which is preliminary data.</text>
</comment>
<protein>
    <submittedName>
        <fullName evidence="1">Uncharacterized protein</fullName>
    </submittedName>
</protein>
<dbReference type="EMBL" id="CM042011">
    <property type="protein sequence ID" value="KAI3768780.1"/>
    <property type="molecule type" value="Genomic_DNA"/>
</dbReference>
<evidence type="ECO:0000313" key="1">
    <source>
        <dbReference type="EMBL" id="KAI3768780.1"/>
    </source>
</evidence>
<reference evidence="2" key="1">
    <citation type="journal article" date="2022" name="Mol. Ecol. Resour.">
        <title>The genomes of chicory, endive, great burdock and yacon provide insights into Asteraceae palaeo-polyploidization history and plant inulin production.</title>
        <authorList>
            <person name="Fan W."/>
            <person name="Wang S."/>
            <person name="Wang H."/>
            <person name="Wang A."/>
            <person name="Jiang F."/>
            <person name="Liu H."/>
            <person name="Zhao H."/>
            <person name="Xu D."/>
            <person name="Zhang Y."/>
        </authorList>
    </citation>
    <scope>NUCLEOTIDE SEQUENCE [LARGE SCALE GENOMIC DNA]</scope>
    <source>
        <strain evidence="2">cv. Punajuju</strain>
    </source>
</reference>
<gene>
    <name evidence="1" type="ORF">L2E82_19614</name>
</gene>
<accession>A0ACB9FCB4</accession>
<reference evidence="1 2" key="2">
    <citation type="journal article" date="2022" name="Mol. Ecol. Resour.">
        <title>The genomes of chicory, endive, great burdock and yacon provide insights into Asteraceae paleo-polyploidization history and plant inulin production.</title>
        <authorList>
            <person name="Fan W."/>
            <person name="Wang S."/>
            <person name="Wang H."/>
            <person name="Wang A."/>
            <person name="Jiang F."/>
            <person name="Liu H."/>
            <person name="Zhao H."/>
            <person name="Xu D."/>
            <person name="Zhang Y."/>
        </authorList>
    </citation>
    <scope>NUCLEOTIDE SEQUENCE [LARGE SCALE GENOMIC DNA]</scope>
    <source>
        <strain evidence="2">cv. Punajuju</strain>
        <tissue evidence="1">Leaves</tissue>
    </source>
</reference>